<dbReference type="STRING" id="1918946.VPAL9027_00194"/>
<evidence type="ECO:0008006" key="3">
    <source>
        <dbReference type="Google" id="ProtNLM"/>
    </source>
</evidence>
<evidence type="ECO:0000313" key="1">
    <source>
        <dbReference type="EMBL" id="SJL82280.1"/>
    </source>
</evidence>
<dbReference type="InterPro" id="IPR007293">
    <property type="entry name" value="FlgP"/>
</dbReference>
<name>A0A1R4B036_9VIBR</name>
<evidence type="ECO:0000313" key="2">
    <source>
        <dbReference type="Proteomes" id="UP000189475"/>
    </source>
</evidence>
<accession>A0A1R4B036</accession>
<dbReference type="EMBL" id="FUFT01000001">
    <property type="protein sequence ID" value="SJL82280.1"/>
    <property type="molecule type" value="Genomic_DNA"/>
</dbReference>
<dbReference type="PIRSF" id="PIRSF028687">
    <property type="entry name" value="UCP028687"/>
    <property type="match status" value="1"/>
</dbReference>
<dbReference type="PROSITE" id="PS51257">
    <property type="entry name" value="PROKAR_LIPOPROTEIN"/>
    <property type="match status" value="1"/>
</dbReference>
<protein>
    <recommendedName>
        <fullName evidence="3">Flagellar biosynthesis protein FlgP</fullName>
    </recommendedName>
</protein>
<dbReference type="AlphaFoldDB" id="A0A1R4B036"/>
<gene>
    <name evidence="1" type="ORF">VPAL9027_00194</name>
</gene>
<proteinExistence type="predicted"/>
<organism evidence="1 2">
    <name type="scientific">Vibrio palustris</name>
    <dbReference type="NCBI Taxonomy" id="1918946"/>
    <lineage>
        <taxon>Bacteria</taxon>
        <taxon>Pseudomonadati</taxon>
        <taxon>Pseudomonadota</taxon>
        <taxon>Gammaproteobacteria</taxon>
        <taxon>Vibrionales</taxon>
        <taxon>Vibrionaceae</taxon>
        <taxon>Vibrio</taxon>
    </lineage>
</organism>
<dbReference type="RefSeq" id="WP_095532873.1">
    <property type="nucleotide sequence ID" value="NZ_AP024887.1"/>
</dbReference>
<reference evidence="1 2" key="1">
    <citation type="submission" date="2017-02" db="EMBL/GenBank/DDBJ databases">
        <authorList>
            <person name="Peterson S.W."/>
        </authorList>
    </citation>
    <scope>NUCLEOTIDE SEQUENCE [LARGE SCALE GENOMIC DNA]</scope>
    <source>
        <strain evidence="1 2">CECT 9027</strain>
    </source>
</reference>
<dbReference type="OrthoDB" id="7348506at2"/>
<keyword evidence="2" id="KW-1185">Reference proteome</keyword>
<sequence>MKLVSKVIMIIAVFILAGCQPLRAINKPVYLNAVGYATISEQKGRDEHEKQVRAMRASKMDAYKELAEQVYGVRVSGRANVRDQRLGAEETKNSVDGIIRGAEVVRSYKVDDSYVTEMRLNIEIMSKLRGFGEVQRVPDRRQRTLF</sequence>
<dbReference type="Proteomes" id="UP000189475">
    <property type="component" value="Unassembled WGS sequence"/>
</dbReference>